<evidence type="ECO:0000313" key="1">
    <source>
        <dbReference type="EMBL" id="RSH78217.1"/>
    </source>
</evidence>
<dbReference type="RefSeq" id="XP_028473364.1">
    <property type="nucleotide sequence ID" value="XM_028618408.1"/>
</dbReference>
<dbReference type="EMBL" id="RSCE01000013">
    <property type="protein sequence ID" value="RSH78217.1"/>
    <property type="molecule type" value="Genomic_DNA"/>
</dbReference>
<evidence type="ECO:0000313" key="2">
    <source>
        <dbReference type="Proteomes" id="UP000279236"/>
    </source>
</evidence>
<dbReference type="Proteomes" id="UP000279236">
    <property type="component" value="Unassembled WGS sequence"/>
</dbReference>
<gene>
    <name evidence="1" type="ORF">EHS24_002678</name>
</gene>
<proteinExistence type="predicted"/>
<organism evidence="1 2">
    <name type="scientific">Apiotrichum porosum</name>
    <dbReference type="NCBI Taxonomy" id="105984"/>
    <lineage>
        <taxon>Eukaryota</taxon>
        <taxon>Fungi</taxon>
        <taxon>Dikarya</taxon>
        <taxon>Basidiomycota</taxon>
        <taxon>Agaricomycotina</taxon>
        <taxon>Tremellomycetes</taxon>
        <taxon>Trichosporonales</taxon>
        <taxon>Trichosporonaceae</taxon>
        <taxon>Apiotrichum</taxon>
    </lineage>
</organism>
<accession>A0A427XHI3</accession>
<dbReference type="OrthoDB" id="2585179at2759"/>
<keyword evidence="2" id="KW-1185">Reference proteome</keyword>
<name>A0A427XHI3_9TREE</name>
<dbReference type="AlphaFoldDB" id="A0A427XHI3"/>
<protein>
    <submittedName>
        <fullName evidence="1">Uncharacterized protein</fullName>
    </submittedName>
</protein>
<dbReference type="GeneID" id="39587221"/>
<reference evidence="1 2" key="1">
    <citation type="submission" date="2018-11" db="EMBL/GenBank/DDBJ databases">
        <title>Genome sequence of Apiotrichum porosum DSM 27194.</title>
        <authorList>
            <person name="Aliyu H."/>
            <person name="Gorte O."/>
            <person name="Ochsenreither K."/>
        </authorList>
    </citation>
    <scope>NUCLEOTIDE SEQUENCE [LARGE SCALE GENOMIC DNA]</scope>
    <source>
        <strain evidence="1 2">DSM 27194</strain>
    </source>
</reference>
<comment type="caution">
    <text evidence="1">The sequence shown here is derived from an EMBL/GenBank/DDBJ whole genome shotgun (WGS) entry which is preliminary data.</text>
</comment>
<sequence length="98" mass="10414">MPPELIPGHAYLRVSSATAPDTLTGALSSSVDGSTVQLTYRGQVGELADEHIYEVTNSGKAIDPSLLDAGVVNAVKSVPGVKEVEVLVHKQRARRDEF</sequence>